<dbReference type="PROSITE" id="PS50268">
    <property type="entry name" value="CADHERIN_2"/>
    <property type="match status" value="3"/>
</dbReference>
<feature type="domain" description="Cadherin" evidence="8">
    <location>
        <begin position="1626"/>
        <end position="1724"/>
    </location>
</feature>
<evidence type="ECO:0000256" key="5">
    <source>
        <dbReference type="ARBA" id="ARBA00022889"/>
    </source>
</evidence>
<dbReference type="InterPro" id="IPR032675">
    <property type="entry name" value="LRR_dom_sf"/>
</dbReference>
<dbReference type="InterPro" id="IPR006644">
    <property type="entry name" value="Cadg"/>
</dbReference>
<name>A0A0B1Q7B9_9HYPH</name>
<keyword evidence="2" id="KW-0812">Transmembrane</keyword>
<proteinExistence type="predicted"/>
<dbReference type="GO" id="GO:0005509">
    <property type="term" value="F:calcium ion binding"/>
    <property type="evidence" value="ECO:0007669"/>
    <property type="project" value="InterPro"/>
</dbReference>
<evidence type="ECO:0000256" key="2">
    <source>
        <dbReference type="ARBA" id="ARBA00022692"/>
    </source>
</evidence>
<keyword evidence="7" id="KW-0472">Membrane</keyword>
<dbReference type="STRING" id="370622.LA66_09655"/>
<keyword evidence="4" id="KW-0106">Calcium</keyword>
<dbReference type="Proteomes" id="UP000030826">
    <property type="component" value="Unassembled WGS sequence"/>
</dbReference>
<dbReference type="SMART" id="SM00112">
    <property type="entry name" value="CA"/>
    <property type="match status" value="3"/>
</dbReference>
<dbReference type="InterPro" id="IPR013783">
    <property type="entry name" value="Ig-like_fold"/>
</dbReference>
<feature type="domain" description="Cadherin" evidence="8">
    <location>
        <begin position="1320"/>
        <end position="1419"/>
    </location>
</feature>
<comment type="subcellular location">
    <subcellularLocation>
        <location evidence="1">Membrane</location>
    </subcellularLocation>
</comment>
<gene>
    <name evidence="9" type="ORF">LA66_09655</name>
</gene>
<dbReference type="InterPro" id="IPR002126">
    <property type="entry name" value="Cadherin-like_dom"/>
</dbReference>
<evidence type="ECO:0000256" key="4">
    <source>
        <dbReference type="ARBA" id="ARBA00022837"/>
    </source>
</evidence>
<dbReference type="InterPro" id="IPR015919">
    <property type="entry name" value="Cadherin-like_sf"/>
</dbReference>
<dbReference type="CDD" id="cd11304">
    <property type="entry name" value="Cadherin_repeat"/>
    <property type="match status" value="4"/>
</dbReference>
<organism evidence="9 10">
    <name type="scientific">Aureimonas altamirensis</name>
    <dbReference type="NCBI Taxonomy" id="370622"/>
    <lineage>
        <taxon>Bacteria</taxon>
        <taxon>Pseudomonadati</taxon>
        <taxon>Pseudomonadota</taxon>
        <taxon>Alphaproteobacteria</taxon>
        <taxon>Hyphomicrobiales</taxon>
        <taxon>Aurantimonadaceae</taxon>
        <taxon>Aureimonas</taxon>
    </lineage>
</organism>
<dbReference type="GO" id="GO:0016020">
    <property type="term" value="C:membrane"/>
    <property type="evidence" value="ECO:0007669"/>
    <property type="project" value="UniProtKB-SubCell"/>
</dbReference>
<dbReference type="Pfam" id="PF17963">
    <property type="entry name" value="Big_9"/>
    <property type="match status" value="1"/>
</dbReference>
<dbReference type="InterPro" id="IPR044016">
    <property type="entry name" value="Big_13"/>
</dbReference>
<evidence type="ECO:0000256" key="6">
    <source>
        <dbReference type="ARBA" id="ARBA00022989"/>
    </source>
</evidence>
<comment type="caution">
    <text evidence="9">The sequence shown here is derived from an EMBL/GenBank/DDBJ whole genome shotgun (WGS) entry which is preliminary data.</text>
</comment>
<dbReference type="GO" id="GO:0005911">
    <property type="term" value="C:cell-cell junction"/>
    <property type="evidence" value="ECO:0007669"/>
    <property type="project" value="TreeGrafter"/>
</dbReference>
<dbReference type="Pfam" id="PF05345">
    <property type="entry name" value="He_PIG"/>
    <property type="match status" value="3"/>
</dbReference>
<evidence type="ECO:0000256" key="1">
    <source>
        <dbReference type="ARBA" id="ARBA00004370"/>
    </source>
</evidence>
<dbReference type="Gene3D" id="2.60.40.60">
    <property type="entry name" value="Cadherins"/>
    <property type="match status" value="2"/>
</dbReference>
<dbReference type="SMART" id="SM00736">
    <property type="entry name" value="CADG"/>
    <property type="match status" value="3"/>
</dbReference>
<dbReference type="SUPFAM" id="SSF49313">
    <property type="entry name" value="Cadherin-like"/>
    <property type="match status" value="6"/>
</dbReference>
<keyword evidence="3" id="KW-0677">Repeat</keyword>
<dbReference type="EMBL" id="JRFJ01000002">
    <property type="protein sequence ID" value="KHJ54822.1"/>
    <property type="molecule type" value="Genomic_DNA"/>
</dbReference>
<dbReference type="Gene3D" id="3.80.10.10">
    <property type="entry name" value="Ribonuclease Inhibitor"/>
    <property type="match status" value="1"/>
</dbReference>
<dbReference type="Gene3D" id="2.60.40.10">
    <property type="entry name" value="Immunoglobulins"/>
    <property type="match status" value="5"/>
</dbReference>
<keyword evidence="5" id="KW-0130">Cell adhesion</keyword>
<evidence type="ECO:0000256" key="7">
    <source>
        <dbReference type="ARBA" id="ARBA00023136"/>
    </source>
</evidence>
<dbReference type="Pfam" id="PF19077">
    <property type="entry name" value="Big_13"/>
    <property type="match status" value="1"/>
</dbReference>
<evidence type="ECO:0000259" key="8">
    <source>
        <dbReference type="PROSITE" id="PS50268"/>
    </source>
</evidence>
<evidence type="ECO:0000313" key="9">
    <source>
        <dbReference type="EMBL" id="KHJ54822.1"/>
    </source>
</evidence>
<protein>
    <recommendedName>
        <fullName evidence="8">Cadherin domain-containing protein</fullName>
    </recommendedName>
</protein>
<sequence>MDGSVAGANRVDGAAPTNAVRVLGYVVFDGVDSIDVAAGGAKTVKPIAGRRYRIMERKLVGGDKIIEDISEVAVVRADGKADSDLIVMLGKNTHIVFDKFYSVCNDGLCGLELPSNTGGWTVLGTATQGHSIGGGDARLVYSLGGSGAVAELVESYGHYFGSEPAQAAHAVETHSATDSGIAGLMSHGPALPLGLLAAVGGIVAVAAGGGGSGGSAPAPTPVPTPVDQTVTVYGSVVAGPVVSGNGLSVTLYRADGAVLAGPVAVASDGTFVLSYSGSYIGPVLARVIDRDAGTDYADEATGTQKDLVGDLRTMFVSPSGVQTIRISVNPISELAVRELGLSSGDDGHSSVTASNLTAAQVNAANLKVARAFGLDGDATQPAIAVINQDGTPNTSANAVGIALAALSGLDKLYSGGDYLAKVAAAVASGDTDRIVALRIAGATVADASGQLLAGLARTDAAIASAVSDATQATQTLSQSTVGQIAQVSLSQVAALSADTVRALNATQAAAFTADQLSVMSPSALAALNTSLFSDAQIAALSRLQFWSTYSDSDTSYVTIPQLAISIRDMPTFSGQIRSKIAAGVTLHIYEGDVDLGQATISADGTSWSLTPAVAMSAGRHTLTVKAVIPGGPVYSVGDPLVFDVSQVGAVARADMGRIPVAQFATLSDSELNSLSAGQVGGLSAAQVAVLTSDMIVELQPTAFAAIDPSIISHISVSAIGSITDAQIQQMTTDQFAALTAAQLPGFQGSQIQHFTAGQVGALDPLAFASLSVTQLDHFSPSLISHISAGAVAKMTAEQMSSLDVDQFSEFTSTQLQAITAVQAVGLLASQLATISDQEISALSVPVIAAIKASEIAGLPTTTVSQLSVQQIAVLSAAQLHEMTSAQLLAMTRSQVQGLRPHQIDAIAHASAQPAVIDHAGTETGPVSNDGATDDSVPTISGTIEGVLAAGMSVVIYDGQTRLGEASVNGNAWSFSPTVSLTDGTHSVYARIEVDGGASGADGGSLGFTVDTTPPTVHASYPVNEVTVSNAPLASIVLTATDAHGPVTWGGLSGTDASAFTLTSDGTLTFVANPNFEAKSSYTVQVTASDALGNSSVQTVTVGINDMNDAPTFTTLSPIQAQTAVTNQSGWTLALADYFTDVDDQDILTYSITSGTLPAGLQLDPQTGIISGTPTADSVLTNYTVTATDQGGLTASQTFNLAVVSAPTISSFTVYDADGDLNVGRGGDPLTFEVVFTEAVTVTGTPQITFMINGVAVTASYDTGSNTDRLYFTGTAPGTVNGAQFSISTVSGAVTGNISHQNWVGSSSATGTYDLDNTAPAITTTSFSVAENSTVVAQLTATDAHNVTWTLNSGAGDGALFNLTSQGALAFNAPQNFEAPSDANANREYLLDVTATDAVGNSSTRTISVQLTDVNEAPDATGNIGAQTAVTNQSGWTLALADYFTDVDHQDILTYSITSGTLPAGLQLDPQTGIISGTPTVASASAPYTVTATDRGGLTASQTFNLAVVSAPTISSFTVYDADGDLNVGRGGDPLTFEVVFTEAVTVTGTPQITFMINGVAVTASYDTGSNTDRLYFTGTAPGTVNGAQFSISTVSGAVTGNTSHQNWVSSSNATGAYDLDNTAPVITTTSLDAAENGTVVGVLAATDAHDVTWILNPLSGDGALFSLTSNGTLRFVSPQNFESPGDADTDRNYTITVNATDAAGNHSSQNIVVHLTNVNEAPVVANALSDQTAVIGQAFDFTIPANTFADPDNATTFHYSATLVDGSPLPAWLTFNSSTGAFHSTSIGGASGAIDIKVTASDGSLTVADTFSLNLQSAPTLSAAFSGITNFDVRSNLVLTLDQDVVLSGSGTITITDLGGSGPAGSGYQGENENHTQTFSLTSLLPGVSIQHVNGHALLVIDPTFDLDLSSNYRLEVSAGALTGATSGVANTAFSTTFSTVTPGVWNQGSGGVLAQKVDNTTGALVATQKWLDMTNPANDDVANGTPQTFNALPDNYAFVLSDKDPELISYVLEDGFIRIENFGLRDTFYLDDKFNLPDALAQFDDNIFTGGDGTSLWPFSGGFAGTSQSDKASIDIVLETALQADFQGGATPNWLVDYIPTIRDMFTMG</sequence>
<keyword evidence="6" id="KW-1133">Transmembrane helix</keyword>
<dbReference type="PANTHER" id="PTHR24025">
    <property type="entry name" value="DESMOGLEIN FAMILY MEMBER"/>
    <property type="match status" value="1"/>
</dbReference>
<accession>A0A0B1Q7B9</accession>
<feature type="domain" description="Cadherin" evidence="8">
    <location>
        <begin position="1022"/>
        <end position="1112"/>
    </location>
</feature>
<dbReference type="GO" id="GO:0007156">
    <property type="term" value="P:homophilic cell adhesion via plasma membrane adhesion molecules"/>
    <property type="evidence" value="ECO:0007669"/>
    <property type="project" value="InterPro"/>
</dbReference>
<evidence type="ECO:0000313" key="10">
    <source>
        <dbReference type="Proteomes" id="UP000030826"/>
    </source>
</evidence>
<evidence type="ECO:0000256" key="3">
    <source>
        <dbReference type="ARBA" id="ARBA00022737"/>
    </source>
</evidence>
<dbReference type="PANTHER" id="PTHR24025:SF23">
    <property type="entry name" value="NEURAL-CADHERIN"/>
    <property type="match status" value="1"/>
</dbReference>
<dbReference type="InterPro" id="IPR050971">
    <property type="entry name" value="Cadherin-domain_protein"/>
</dbReference>
<reference evidence="9 10" key="1">
    <citation type="submission" date="2014-09" db="EMBL/GenBank/DDBJ databases">
        <title>Isolation and characterization of Aurantimonas altamirensis ON-56566 from clinical sample following a dog bite.</title>
        <authorList>
            <person name="Eshaghi A."/>
            <person name="Li A."/>
            <person name="Shahinas D."/>
            <person name="Bahn P."/>
            <person name="Kus J.V."/>
            <person name="Patel S.N."/>
        </authorList>
    </citation>
    <scope>NUCLEOTIDE SEQUENCE [LARGE SCALE GENOMIC DNA]</scope>
    <source>
        <strain evidence="9 10">ON-56566</strain>
    </source>
</reference>